<comment type="cofactor">
    <cofactor evidence="1">
        <name>FAD</name>
        <dbReference type="ChEBI" id="CHEBI:57692"/>
    </cofactor>
</comment>
<dbReference type="Pfam" id="PF14759">
    <property type="entry name" value="Reductase_C"/>
    <property type="match status" value="1"/>
</dbReference>
<evidence type="ECO:0000313" key="8">
    <source>
        <dbReference type="Proteomes" id="UP000623795"/>
    </source>
</evidence>
<dbReference type="PRINTS" id="PR00411">
    <property type="entry name" value="PNDRDTASEI"/>
</dbReference>
<dbReference type="InterPro" id="IPR023753">
    <property type="entry name" value="FAD/NAD-binding_dom"/>
</dbReference>
<evidence type="ECO:0000256" key="2">
    <source>
        <dbReference type="ARBA" id="ARBA00022630"/>
    </source>
</evidence>
<evidence type="ECO:0000259" key="6">
    <source>
        <dbReference type="Pfam" id="PF14759"/>
    </source>
</evidence>
<keyword evidence="8" id="KW-1185">Reference proteome</keyword>
<feature type="domain" description="Reductase C-terminal" evidence="6">
    <location>
        <begin position="322"/>
        <end position="404"/>
    </location>
</feature>
<sequence length="411" mass="43656">MSLDSVVIVGAGHGGVQVAISLRQEGFRGRIVLVNDEPGLPYQRPPLSKAYLLGKINATAMLFRPETFYADQRIELVHDRVAAIDRQNRRVMLDSGSALDFGHLVLATGAHNRPLNVPGSTLSGIFGIKTKADADLLSPLVKQARNVVVIGAGFIGLEFAAVAAAEGAAVEVLELGDRPMARAVSPQMSELFRAAHQGWGVKFNFRTGLAELEGEDGKVSAVTTSDGRRLPAELVVYGIGVIPNVQLALEAGLDIDNGIRVNSSLLTSDPHISALGDVAAFPCVQNGENLTRLESVQNAVDQGKLIAARLVGKPTPYTALPWFWTDQGNLKLQIAGLSIGADNYVTLGDAAAQQLSVLCFRGEELIAVESCNRPGDHVFARKILARPPALTPAAAAAPDFDLKAWEAANRP</sequence>
<name>A0ABX1PVN9_9RHOO</name>
<dbReference type="PANTHER" id="PTHR43557:SF2">
    <property type="entry name" value="RIESKE DOMAIN-CONTAINING PROTEIN-RELATED"/>
    <property type="match status" value="1"/>
</dbReference>
<gene>
    <name evidence="7" type="ORF">GPA22_00255</name>
</gene>
<proteinExistence type="predicted"/>
<organism evidence="7 8">
    <name type="scientific">Aromatoleum toluvorans</name>
    <dbReference type="NCBI Taxonomy" id="92002"/>
    <lineage>
        <taxon>Bacteria</taxon>
        <taxon>Pseudomonadati</taxon>
        <taxon>Pseudomonadota</taxon>
        <taxon>Betaproteobacteria</taxon>
        <taxon>Rhodocyclales</taxon>
        <taxon>Rhodocyclaceae</taxon>
        <taxon>Aromatoleum</taxon>
    </lineage>
</organism>
<feature type="domain" description="FAD/NAD(P)-binding" evidence="5">
    <location>
        <begin position="5"/>
        <end position="303"/>
    </location>
</feature>
<comment type="caution">
    <text evidence="7">The sequence shown here is derived from an EMBL/GenBank/DDBJ whole genome shotgun (WGS) entry which is preliminary data.</text>
</comment>
<dbReference type="SUPFAM" id="SSF55424">
    <property type="entry name" value="FAD/NAD-linked reductases, dimerisation (C-terminal) domain"/>
    <property type="match status" value="1"/>
</dbReference>
<dbReference type="PRINTS" id="PR00368">
    <property type="entry name" value="FADPNR"/>
</dbReference>
<keyword evidence="3" id="KW-0274">FAD</keyword>
<dbReference type="InterPro" id="IPR016156">
    <property type="entry name" value="FAD/NAD-linked_Rdtase_dimer_sf"/>
</dbReference>
<evidence type="ECO:0000313" key="7">
    <source>
        <dbReference type="EMBL" id="NMG42171.1"/>
    </source>
</evidence>
<dbReference type="InterPro" id="IPR028202">
    <property type="entry name" value="Reductase_C"/>
</dbReference>
<dbReference type="EMBL" id="WTVN01000001">
    <property type="protein sequence ID" value="NMG42171.1"/>
    <property type="molecule type" value="Genomic_DNA"/>
</dbReference>
<accession>A0ABX1PVN9</accession>
<evidence type="ECO:0000256" key="4">
    <source>
        <dbReference type="ARBA" id="ARBA00023002"/>
    </source>
</evidence>
<dbReference type="Gene3D" id="3.30.390.30">
    <property type="match status" value="1"/>
</dbReference>
<dbReference type="SUPFAM" id="SSF51905">
    <property type="entry name" value="FAD/NAD(P)-binding domain"/>
    <property type="match status" value="2"/>
</dbReference>
<dbReference type="InterPro" id="IPR050446">
    <property type="entry name" value="FAD-oxidoreductase/Apoptosis"/>
</dbReference>
<dbReference type="Pfam" id="PF07992">
    <property type="entry name" value="Pyr_redox_2"/>
    <property type="match status" value="1"/>
</dbReference>
<evidence type="ECO:0000259" key="5">
    <source>
        <dbReference type="Pfam" id="PF07992"/>
    </source>
</evidence>
<evidence type="ECO:0000256" key="3">
    <source>
        <dbReference type="ARBA" id="ARBA00022827"/>
    </source>
</evidence>
<keyword evidence="2" id="KW-0285">Flavoprotein</keyword>
<reference evidence="7 8" key="1">
    <citation type="submission" date="2019-12" db="EMBL/GenBank/DDBJ databases">
        <title>Comparative genomics gives insights into the taxonomy of the Azoarcus-Aromatoleum group and reveals separate origins of nif in the plant-associated Azoarcus and non-plant-associated Aromatoleum sub-groups.</title>
        <authorList>
            <person name="Lafos M."/>
            <person name="Maluk M."/>
            <person name="Batista M."/>
            <person name="Junghare M."/>
            <person name="Carmona M."/>
            <person name="Faoro H."/>
            <person name="Cruz L.M."/>
            <person name="Battistoni F."/>
            <person name="De Souza E."/>
            <person name="Pedrosa F."/>
            <person name="Chen W.-M."/>
            <person name="Poole P.S."/>
            <person name="Dixon R.A."/>
            <person name="James E.K."/>
        </authorList>
    </citation>
    <scope>NUCLEOTIDE SEQUENCE [LARGE SCALE GENOMIC DNA]</scope>
    <source>
        <strain evidence="7 8">Td21</strain>
    </source>
</reference>
<protein>
    <submittedName>
        <fullName evidence="7">Pyridine nucleotide-disulfide oxidoreductase</fullName>
    </submittedName>
</protein>
<dbReference type="PANTHER" id="PTHR43557">
    <property type="entry name" value="APOPTOSIS-INDUCING FACTOR 1"/>
    <property type="match status" value="1"/>
</dbReference>
<keyword evidence="4" id="KW-0560">Oxidoreductase</keyword>
<dbReference type="InterPro" id="IPR036188">
    <property type="entry name" value="FAD/NAD-bd_sf"/>
</dbReference>
<dbReference type="RefSeq" id="WP_169254110.1">
    <property type="nucleotide sequence ID" value="NZ_WTVN01000001.1"/>
</dbReference>
<dbReference type="Gene3D" id="3.50.50.60">
    <property type="entry name" value="FAD/NAD(P)-binding domain"/>
    <property type="match status" value="2"/>
</dbReference>
<evidence type="ECO:0000256" key="1">
    <source>
        <dbReference type="ARBA" id="ARBA00001974"/>
    </source>
</evidence>
<dbReference type="Proteomes" id="UP000623795">
    <property type="component" value="Unassembled WGS sequence"/>
</dbReference>